<reference evidence="2 3" key="1">
    <citation type="submission" date="2019-10" db="EMBL/GenBank/DDBJ databases">
        <title>Georgenia wutianyii sp. nov. and Georgenia yuyongxinii sp. nov. isolated from plateau pika (Ochotona curzoniae) in the Qinghai-Tibet plateau of China.</title>
        <authorList>
            <person name="Tian Z."/>
        </authorList>
    </citation>
    <scope>NUCLEOTIDE SEQUENCE [LARGE SCALE GENOMIC DNA]</scope>
    <source>
        <strain evidence="2 3">JCM 19765</strain>
    </source>
</reference>
<dbReference type="EMBL" id="WHPC01000052">
    <property type="protein sequence ID" value="MPV37865.1"/>
    <property type="molecule type" value="Genomic_DNA"/>
</dbReference>
<organism evidence="2 3">
    <name type="scientific">Georgenia subflava</name>
    <dbReference type="NCBI Taxonomy" id="1622177"/>
    <lineage>
        <taxon>Bacteria</taxon>
        <taxon>Bacillati</taxon>
        <taxon>Actinomycetota</taxon>
        <taxon>Actinomycetes</taxon>
        <taxon>Micrococcales</taxon>
        <taxon>Bogoriellaceae</taxon>
        <taxon>Georgenia</taxon>
    </lineage>
</organism>
<feature type="transmembrane region" description="Helical" evidence="1">
    <location>
        <begin position="144"/>
        <end position="164"/>
    </location>
</feature>
<keyword evidence="1" id="KW-0812">Transmembrane</keyword>
<name>A0A6N7EMW3_9MICO</name>
<dbReference type="Proteomes" id="UP000437709">
    <property type="component" value="Unassembled WGS sequence"/>
</dbReference>
<evidence type="ECO:0008006" key="4">
    <source>
        <dbReference type="Google" id="ProtNLM"/>
    </source>
</evidence>
<dbReference type="AlphaFoldDB" id="A0A6N7EMW3"/>
<proteinExistence type="predicted"/>
<feature type="transmembrane region" description="Helical" evidence="1">
    <location>
        <begin position="75"/>
        <end position="98"/>
    </location>
</feature>
<dbReference type="RefSeq" id="WP_152815960.1">
    <property type="nucleotide sequence ID" value="NZ_VUKD01000001.1"/>
</dbReference>
<protein>
    <recommendedName>
        <fullName evidence="4">DUF2238 domain-containing protein</fullName>
    </recommendedName>
</protein>
<feature type="transmembrane region" description="Helical" evidence="1">
    <location>
        <begin position="184"/>
        <end position="205"/>
    </location>
</feature>
<comment type="caution">
    <text evidence="2">The sequence shown here is derived from an EMBL/GenBank/DDBJ whole genome shotgun (WGS) entry which is preliminary data.</text>
</comment>
<evidence type="ECO:0000313" key="3">
    <source>
        <dbReference type="Proteomes" id="UP000437709"/>
    </source>
</evidence>
<evidence type="ECO:0000313" key="2">
    <source>
        <dbReference type="EMBL" id="MPV37865.1"/>
    </source>
</evidence>
<feature type="transmembrane region" description="Helical" evidence="1">
    <location>
        <begin position="40"/>
        <end position="68"/>
    </location>
</feature>
<dbReference type="OrthoDB" id="3790530at2"/>
<keyword evidence="3" id="KW-1185">Reference proteome</keyword>
<dbReference type="Pfam" id="PF09997">
    <property type="entry name" value="DUF2238"/>
    <property type="match status" value="1"/>
</dbReference>
<evidence type="ECO:0000256" key="1">
    <source>
        <dbReference type="SAM" id="Phobius"/>
    </source>
</evidence>
<sequence>MSLLHQPSRTQGAHDARPRDGWREILAVPGPPWARVATDVVAGLGVASLAVATRVDVVAVAVMALVLLGLTVPRVAGVAVQLQAAAGGVLLGAAWASVFRGYEQVPWLDVVAHVLATGALAAVAVAVLLRAGMLLVPQGRRGRCGLVLVTASVGLPLSVLWELGEWFGSRYVEETINVGYDDTLADLAAGGVGAIVAGGALARLLRRTHDDPAPR</sequence>
<dbReference type="InterPro" id="IPR014509">
    <property type="entry name" value="YjdF-like"/>
</dbReference>
<gene>
    <name evidence="2" type="ORF">GB881_12575</name>
</gene>
<accession>A0A6N7EMW3</accession>
<keyword evidence="1" id="KW-1133">Transmembrane helix</keyword>
<keyword evidence="1" id="KW-0472">Membrane</keyword>
<feature type="transmembrane region" description="Helical" evidence="1">
    <location>
        <begin position="110"/>
        <end position="132"/>
    </location>
</feature>